<proteinExistence type="predicted"/>
<protein>
    <submittedName>
        <fullName evidence="1">Uncharacterized protein</fullName>
    </submittedName>
</protein>
<comment type="caution">
    <text evidence="1">The sequence shown here is derived from an EMBL/GenBank/DDBJ whole genome shotgun (WGS) entry which is preliminary data.</text>
</comment>
<gene>
    <name evidence="1" type="ORF">MANES_17G022547v8</name>
</gene>
<name>A0ACB7G3E1_MANES</name>
<evidence type="ECO:0000313" key="1">
    <source>
        <dbReference type="EMBL" id="KAG8634265.1"/>
    </source>
</evidence>
<organism evidence="1 2">
    <name type="scientific">Manihot esculenta</name>
    <name type="common">Cassava</name>
    <name type="synonym">Jatropha manihot</name>
    <dbReference type="NCBI Taxonomy" id="3983"/>
    <lineage>
        <taxon>Eukaryota</taxon>
        <taxon>Viridiplantae</taxon>
        <taxon>Streptophyta</taxon>
        <taxon>Embryophyta</taxon>
        <taxon>Tracheophyta</taxon>
        <taxon>Spermatophyta</taxon>
        <taxon>Magnoliopsida</taxon>
        <taxon>eudicotyledons</taxon>
        <taxon>Gunneridae</taxon>
        <taxon>Pentapetalae</taxon>
        <taxon>rosids</taxon>
        <taxon>fabids</taxon>
        <taxon>Malpighiales</taxon>
        <taxon>Euphorbiaceae</taxon>
        <taxon>Crotonoideae</taxon>
        <taxon>Manihoteae</taxon>
        <taxon>Manihot</taxon>
    </lineage>
</organism>
<keyword evidence="2" id="KW-1185">Reference proteome</keyword>
<accession>A0ACB7G3E1</accession>
<dbReference type="Proteomes" id="UP000091857">
    <property type="component" value="Chromosome 17"/>
</dbReference>
<evidence type="ECO:0000313" key="2">
    <source>
        <dbReference type="Proteomes" id="UP000091857"/>
    </source>
</evidence>
<sequence>MIKSTTRIDALERRVENIVALLSDYATQEGMVLEFDSAYKRIEALEKENERRLAKRAKSPRGEGEPIELEATQNPFQAKDTWWGDLESKMTEWEAVASQVGGIMESLKSISDAHTSLVGIVEEIRDGAKETIDTINDNVKEMMNTFQGKLEELDARVNTIMKVTGSNDMKTCGAERTKVLEPKAFGGARDAKEVDNFLFDMELFFRVTKRESEEDKLLILPLYLVDDAKLWWRNKIVRAGLGANQVTSWDMFAKELRAQFCPENQTGSVRDYVRDFSRLMLNIENMLEEDRFYNFMKGLKPWAKNELRRQKVTDVDTAIAAAEGLEDYSNSSAKRKLNSTMGQDPHPNKWVKAQSGGANRLNHTTGGVERRNWSGNVNSKRYFQGRELSSTGSQGSRPQGSSSFSLLRLKVKWFLCLGPHRMVDCPHKGALNSLRTLQEEENGNEEEEHKEVDNDQSMVGALRFLGAMEKQRASKSSERGLMYVDLTINGKLARALVDTGATNNFIADSLFSRVAQSVACAMGPWRGEVNFTVTPLDDFDVVIEMKFLKTARAVPIPSADCLLLMRDSPCVVPTTFSLICEKKLISALQFKKGVRRKEPTYVVVAIMKEEEEVSTHPLEIKDVMLSVTTRKSDRYRR</sequence>
<dbReference type="EMBL" id="CM004403">
    <property type="protein sequence ID" value="KAG8634265.1"/>
    <property type="molecule type" value="Genomic_DNA"/>
</dbReference>
<reference evidence="2" key="1">
    <citation type="journal article" date="2016" name="Nat. Biotechnol.">
        <title>Sequencing wild and cultivated cassava and related species reveals extensive interspecific hybridization and genetic diversity.</title>
        <authorList>
            <person name="Bredeson J.V."/>
            <person name="Lyons J.B."/>
            <person name="Prochnik S.E."/>
            <person name="Wu G.A."/>
            <person name="Ha C.M."/>
            <person name="Edsinger-Gonzales E."/>
            <person name="Grimwood J."/>
            <person name="Schmutz J."/>
            <person name="Rabbi I.Y."/>
            <person name="Egesi C."/>
            <person name="Nauluvula P."/>
            <person name="Lebot V."/>
            <person name="Ndunguru J."/>
            <person name="Mkamilo G."/>
            <person name="Bart R.S."/>
            <person name="Setter T.L."/>
            <person name="Gleadow R.M."/>
            <person name="Kulakow P."/>
            <person name="Ferguson M.E."/>
            <person name="Rounsley S."/>
            <person name="Rokhsar D.S."/>
        </authorList>
    </citation>
    <scope>NUCLEOTIDE SEQUENCE [LARGE SCALE GENOMIC DNA]</scope>
    <source>
        <strain evidence="2">cv. AM560-2</strain>
    </source>
</reference>